<dbReference type="NCBIfam" id="NF002204">
    <property type="entry name" value="PRK01077.1"/>
    <property type="match status" value="1"/>
</dbReference>
<gene>
    <name evidence="7" type="primary">cbiA</name>
    <name evidence="10" type="ORF">AsFPU1_3767</name>
</gene>
<feature type="active site" description="Nucleophile" evidence="7">
    <location>
        <position position="365"/>
    </location>
</feature>
<organism evidence="10 11">
    <name type="scientific">Aphanothece sacrum FPU1</name>
    <dbReference type="NCBI Taxonomy" id="1920663"/>
    <lineage>
        <taxon>Bacteria</taxon>
        <taxon>Bacillati</taxon>
        <taxon>Cyanobacteriota</taxon>
        <taxon>Cyanophyceae</taxon>
        <taxon>Oscillatoriophycideae</taxon>
        <taxon>Chroococcales</taxon>
        <taxon>Aphanothecaceae</taxon>
        <taxon>Aphanothece</taxon>
    </lineage>
</organism>
<feature type="domain" description="CobB/CobQ-like glutamine amidotransferase" evidence="9">
    <location>
        <begin position="282"/>
        <end position="471"/>
    </location>
</feature>
<comment type="cofactor">
    <cofactor evidence="1 7">
        <name>Mg(2+)</name>
        <dbReference type="ChEBI" id="CHEBI:18420"/>
    </cofactor>
</comment>
<evidence type="ECO:0000259" key="9">
    <source>
        <dbReference type="Pfam" id="PF07685"/>
    </source>
</evidence>
<comment type="similarity">
    <text evidence="7">Belongs to the CobB/CbiA family.</text>
</comment>
<dbReference type="PANTHER" id="PTHR43873:SF1">
    <property type="entry name" value="COBYRINATE A,C-DIAMIDE SYNTHASE"/>
    <property type="match status" value="1"/>
</dbReference>
<proteinExistence type="inferred from homology"/>
<evidence type="ECO:0000313" key="10">
    <source>
        <dbReference type="EMBL" id="GBF82339.1"/>
    </source>
</evidence>
<evidence type="ECO:0000313" key="11">
    <source>
        <dbReference type="Proteomes" id="UP000287247"/>
    </source>
</evidence>
<dbReference type="NCBIfam" id="TIGR00379">
    <property type="entry name" value="cobB"/>
    <property type="match status" value="1"/>
</dbReference>
<dbReference type="InterPro" id="IPR004484">
    <property type="entry name" value="CbiA/CobB_synth"/>
</dbReference>
<evidence type="ECO:0000256" key="3">
    <source>
        <dbReference type="ARBA" id="ARBA00022741"/>
    </source>
</evidence>
<name>A0A401IM63_APHSA</name>
<dbReference type="SUPFAM" id="SSF52540">
    <property type="entry name" value="P-loop containing nucleoside triphosphate hydrolases"/>
    <property type="match status" value="1"/>
</dbReference>
<evidence type="ECO:0000256" key="2">
    <source>
        <dbReference type="ARBA" id="ARBA00022598"/>
    </source>
</evidence>
<dbReference type="Gene3D" id="3.40.50.880">
    <property type="match status" value="1"/>
</dbReference>
<keyword evidence="2 7" id="KW-0436">Ligase</keyword>
<feature type="site" description="Increases nucleophilicity of active site Cys" evidence="7">
    <location>
        <position position="467"/>
    </location>
</feature>
<dbReference type="GO" id="GO:0005524">
    <property type="term" value="F:ATP binding"/>
    <property type="evidence" value="ECO:0007669"/>
    <property type="project" value="UniProtKB-UniRule"/>
</dbReference>
<dbReference type="CDD" id="cd05388">
    <property type="entry name" value="CobB_N"/>
    <property type="match status" value="1"/>
</dbReference>
<dbReference type="InterPro" id="IPR027417">
    <property type="entry name" value="P-loop_NTPase"/>
</dbReference>
<evidence type="ECO:0000259" key="8">
    <source>
        <dbReference type="Pfam" id="PF01656"/>
    </source>
</evidence>
<dbReference type="HAMAP" id="MF_00027">
    <property type="entry name" value="CobB_CbiA"/>
    <property type="match status" value="1"/>
</dbReference>
<dbReference type="Proteomes" id="UP000287247">
    <property type="component" value="Unassembled WGS sequence"/>
</dbReference>
<accession>A0A401IM63</accession>
<dbReference type="Pfam" id="PF01656">
    <property type="entry name" value="CbiA"/>
    <property type="match status" value="1"/>
</dbReference>
<dbReference type="AlphaFoldDB" id="A0A401IM63"/>
<evidence type="ECO:0000256" key="4">
    <source>
        <dbReference type="ARBA" id="ARBA00022840"/>
    </source>
</evidence>
<dbReference type="GO" id="GO:0042242">
    <property type="term" value="F:cobyrinic acid a,c-diamide synthase activity"/>
    <property type="evidence" value="ECO:0007669"/>
    <property type="project" value="UniProtKB-UniRule"/>
</dbReference>
<keyword evidence="3 7" id="KW-0547">Nucleotide-binding</keyword>
<keyword evidence="4 7" id="KW-0067">ATP-binding</keyword>
<comment type="function">
    <text evidence="7">Catalyzes the ATP-dependent amidation of the two carboxylate groups at positions a and c of cobyrinate, using either L-glutamine or ammonia as the nitrogen source.</text>
</comment>
<evidence type="ECO:0000256" key="7">
    <source>
        <dbReference type="HAMAP-Rule" id="MF_00027"/>
    </source>
</evidence>
<dbReference type="CDD" id="cd03130">
    <property type="entry name" value="GATase1_CobB"/>
    <property type="match status" value="1"/>
</dbReference>
<comment type="catalytic activity">
    <reaction evidence="7">
        <text>cob(II)yrinate + 2 L-glutamine + 2 ATP + 2 H2O = cob(II)yrinate a,c diamide + 2 L-glutamate + 2 ADP + 2 phosphate + 2 H(+)</text>
        <dbReference type="Rhea" id="RHEA:26289"/>
        <dbReference type="ChEBI" id="CHEBI:15377"/>
        <dbReference type="ChEBI" id="CHEBI:15378"/>
        <dbReference type="ChEBI" id="CHEBI:29985"/>
        <dbReference type="ChEBI" id="CHEBI:30616"/>
        <dbReference type="ChEBI" id="CHEBI:43474"/>
        <dbReference type="ChEBI" id="CHEBI:58359"/>
        <dbReference type="ChEBI" id="CHEBI:58537"/>
        <dbReference type="ChEBI" id="CHEBI:58894"/>
        <dbReference type="ChEBI" id="CHEBI:456216"/>
        <dbReference type="EC" id="6.3.5.11"/>
    </reaction>
</comment>
<feature type="domain" description="CobQ/CobB/MinD/ParA nucleotide binding" evidence="8">
    <location>
        <begin position="10"/>
        <end position="213"/>
    </location>
</feature>
<reference evidence="11" key="1">
    <citation type="submission" date="2017-05" db="EMBL/GenBank/DDBJ databases">
        <title>Physiological properties and genetic analysis related to exopolysaccharide production of fresh-water unicellular cyanobacterium Aphanothece sacrum, Suizenji Nori, that has been cultured as a food source in Japan.</title>
        <authorList>
            <person name="Kanesaki Y."/>
            <person name="Yoshikawa S."/>
            <person name="Ohki K."/>
        </authorList>
    </citation>
    <scope>NUCLEOTIDE SEQUENCE [LARGE SCALE GENOMIC DNA]</scope>
    <source>
        <strain evidence="11">FPU1</strain>
    </source>
</reference>
<dbReference type="InterPro" id="IPR002586">
    <property type="entry name" value="CobQ/CobB/MinD/ParA_Nub-bd_dom"/>
</dbReference>
<dbReference type="Pfam" id="PF07685">
    <property type="entry name" value="GATase_3"/>
    <property type="match status" value="1"/>
</dbReference>
<sequence length="494" mass="55397">MGDINKKVTLIIAGDRSGVGKTTITLALLSFLVQKGYKVQSFKVGPDYIDPMFHTKITGRPCRNLDPILTDQTYVKSCFNQHSQGVDYVLIEGVMGLFDGVPFQKAETWQNIELNREKDHLFNHYASTAHIARLLNIPVVLVIDCSRLSGSVAAIAQGYRSLDPNINIIGVILNRVGSDRHLELLENALTPLNLPILGKLYRQDSLTIPDRHLGLVPTDELPEFKHLVKKLAHIAQTSFNWDLLFPLLTSPQSPYGRVFDKNFDVVTNMLDKRAPTSHCPIKIAIARDRAFNFYYPDNLEILEKLGADLLHWSPLEDESLPFRSSGLYLGGGFPEVFAQELSANKQAIKVVQTAIRQGMPTYAECGGLMYLCQEIINFQGETWPMVGILPTTAKMGNRLTLGYRQAIATDNSLLLTSGDTLWGHEFHRSELTINSPKPLFKLHSWHSQSPSHAEGWQLYNVHASYLHLHFGGCPTIATKFFRHCLDFSESVELS</sequence>
<comment type="pathway">
    <text evidence="7">Cofactor biosynthesis; adenosylcobalamin biosynthesis; cob(II)yrinate a,c-diamide from sirohydrochlorin (anaerobic route): step 10/10.</text>
</comment>
<comment type="miscellaneous">
    <text evidence="7">The a and c carboxylates of cobyrinate are activated for nucleophilic attack via formation of a phosphorylated intermediate by ATP. CbiA catalyzes first the amidation of the c-carboxylate, and then that of the a-carboxylate.</text>
</comment>
<dbReference type="Gene3D" id="3.40.50.300">
    <property type="entry name" value="P-loop containing nucleotide triphosphate hydrolases"/>
    <property type="match status" value="1"/>
</dbReference>
<dbReference type="UniPathway" id="UPA00148">
    <property type="reaction ID" value="UER00231"/>
</dbReference>
<dbReference type="SUPFAM" id="SSF52317">
    <property type="entry name" value="Class I glutamine amidotransferase-like"/>
    <property type="match status" value="1"/>
</dbReference>
<keyword evidence="7" id="KW-0169">Cobalamin biosynthesis</keyword>
<dbReference type="PANTHER" id="PTHR43873">
    <property type="entry name" value="COBYRINATE A,C-DIAMIDE SYNTHASE"/>
    <property type="match status" value="1"/>
</dbReference>
<keyword evidence="6 7" id="KW-0315">Glutamine amidotransferase</keyword>
<comment type="caution">
    <text evidence="10">The sequence shown here is derived from an EMBL/GenBank/DDBJ whole genome shotgun (WGS) entry which is preliminary data.</text>
</comment>
<dbReference type="GO" id="GO:0009236">
    <property type="term" value="P:cobalamin biosynthetic process"/>
    <property type="evidence" value="ECO:0007669"/>
    <property type="project" value="UniProtKB-UniRule"/>
</dbReference>
<comment type="domain">
    <text evidence="7">Comprises of two domains. The C-terminal domain contains the binding site for glutamine and catalyzes the hydrolysis of this substrate to glutamate and ammonia. The N-terminal domain is anticipated to bind ATP and cobyrinate and catalyzes the ultimate synthesis of the diamide product. The ammonia produced via the glutaminase domain is probably translocated to the adjacent domain via a molecular tunnel, where it reacts with an activated intermediate.</text>
</comment>
<dbReference type="PROSITE" id="PS51274">
    <property type="entry name" value="GATASE_COBBQ"/>
    <property type="match status" value="1"/>
</dbReference>
<evidence type="ECO:0000256" key="5">
    <source>
        <dbReference type="ARBA" id="ARBA00022842"/>
    </source>
</evidence>
<dbReference type="RefSeq" id="WP_227873421.1">
    <property type="nucleotide sequence ID" value="NZ_BDQK01000016.1"/>
</dbReference>
<keyword evidence="11" id="KW-1185">Reference proteome</keyword>
<protein>
    <recommendedName>
        <fullName evidence="7">Cobyrinate a,c-diamide synthase</fullName>
        <ecNumber evidence="7">6.3.5.11</ecNumber>
    </recommendedName>
    <alternativeName>
        <fullName evidence="7">Cobyrinic acid a,c-diamide synthetase</fullName>
    </alternativeName>
</protein>
<evidence type="ECO:0000256" key="6">
    <source>
        <dbReference type="ARBA" id="ARBA00022962"/>
    </source>
</evidence>
<keyword evidence="5 7" id="KW-0460">Magnesium</keyword>
<evidence type="ECO:0000256" key="1">
    <source>
        <dbReference type="ARBA" id="ARBA00001946"/>
    </source>
</evidence>
<dbReference type="EMBL" id="BDQK01000016">
    <property type="protein sequence ID" value="GBF82339.1"/>
    <property type="molecule type" value="Genomic_DNA"/>
</dbReference>
<dbReference type="InterPro" id="IPR011698">
    <property type="entry name" value="GATase_3"/>
</dbReference>
<dbReference type="InterPro" id="IPR029062">
    <property type="entry name" value="Class_I_gatase-like"/>
</dbReference>
<dbReference type="EC" id="6.3.5.11" evidence="7"/>